<keyword evidence="14" id="KW-1185">Reference proteome</keyword>
<dbReference type="AlphaFoldDB" id="A0A517QKJ0"/>
<dbReference type="InterPro" id="IPR050505">
    <property type="entry name" value="WDR55/POC1"/>
</dbReference>
<dbReference type="InterPro" id="IPR001680">
    <property type="entry name" value="WD40_rpt"/>
</dbReference>
<evidence type="ECO:0000256" key="11">
    <source>
        <dbReference type="SAM" id="Phobius"/>
    </source>
</evidence>
<dbReference type="Gene3D" id="1.10.510.10">
    <property type="entry name" value="Transferase(Phosphotransferase) domain 1"/>
    <property type="match status" value="1"/>
</dbReference>
<dbReference type="InterPro" id="IPR011009">
    <property type="entry name" value="Kinase-like_dom_sf"/>
</dbReference>
<evidence type="ECO:0000256" key="10">
    <source>
        <dbReference type="PROSITE-ProRule" id="PRU10141"/>
    </source>
</evidence>
<feature type="repeat" description="WD" evidence="9">
    <location>
        <begin position="986"/>
        <end position="1020"/>
    </location>
</feature>
<protein>
    <recommendedName>
        <fullName evidence="1">non-specific serine/threonine protein kinase</fullName>
        <ecNumber evidence="1">2.7.11.1</ecNumber>
    </recommendedName>
</protein>
<dbReference type="PROSITE" id="PS50011">
    <property type="entry name" value="PROTEIN_KINASE_DOM"/>
    <property type="match status" value="1"/>
</dbReference>
<feature type="domain" description="Protein kinase" evidence="12">
    <location>
        <begin position="68"/>
        <end position="322"/>
    </location>
</feature>
<dbReference type="Gene3D" id="3.30.200.20">
    <property type="entry name" value="Phosphorylase Kinase, domain 1"/>
    <property type="match status" value="1"/>
</dbReference>
<dbReference type="SUPFAM" id="SSF50978">
    <property type="entry name" value="WD40 repeat-like"/>
    <property type="match status" value="1"/>
</dbReference>
<dbReference type="GO" id="GO:0004674">
    <property type="term" value="F:protein serine/threonine kinase activity"/>
    <property type="evidence" value="ECO:0007669"/>
    <property type="project" value="UniProtKB-KW"/>
</dbReference>
<dbReference type="PROSITE" id="PS00107">
    <property type="entry name" value="PROTEIN_KINASE_ATP"/>
    <property type="match status" value="1"/>
</dbReference>
<dbReference type="Pfam" id="PF00400">
    <property type="entry name" value="WD40"/>
    <property type="match status" value="5"/>
</dbReference>
<dbReference type="CDD" id="cd14014">
    <property type="entry name" value="STKc_PknB_like"/>
    <property type="match status" value="1"/>
</dbReference>
<dbReference type="PROSITE" id="PS00108">
    <property type="entry name" value="PROTEIN_KINASE_ST"/>
    <property type="match status" value="1"/>
</dbReference>
<dbReference type="RefSeq" id="WP_145197225.1">
    <property type="nucleotide sequence ID" value="NZ_CP036267.1"/>
</dbReference>
<keyword evidence="11" id="KW-0812">Transmembrane</keyword>
<dbReference type="SUPFAM" id="SSF56112">
    <property type="entry name" value="Protein kinase-like (PK-like)"/>
    <property type="match status" value="1"/>
</dbReference>
<evidence type="ECO:0000256" key="8">
    <source>
        <dbReference type="ARBA" id="ARBA00022840"/>
    </source>
</evidence>
<evidence type="ECO:0000259" key="12">
    <source>
        <dbReference type="PROSITE" id="PS50011"/>
    </source>
</evidence>
<keyword evidence="11" id="KW-1133">Transmembrane helix</keyword>
<evidence type="ECO:0000256" key="1">
    <source>
        <dbReference type="ARBA" id="ARBA00012513"/>
    </source>
</evidence>
<feature type="repeat" description="WD" evidence="9">
    <location>
        <begin position="525"/>
        <end position="566"/>
    </location>
</feature>
<reference evidence="13 14" key="1">
    <citation type="submission" date="2019-02" db="EMBL/GenBank/DDBJ databases">
        <title>Deep-cultivation of Planctomycetes and their phenomic and genomic characterization uncovers novel biology.</title>
        <authorList>
            <person name="Wiegand S."/>
            <person name="Jogler M."/>
            <person name="Boedeker C."/>
            <person name="Pinto D."/>
            <person name="Vollmers J."/>
            <person name="Rivas-Marin E."/>
            <person name="Kohn T."/>
            <person name="Peeters S.H."/>
            <person name="Heuer A."/>
            <person name="Rast P."/>
            <person name="Oberbeckmann S."/>
            <person name="Bunk B."/>
            <person name="Jeske O."/>
            <person name="Meyerdierks A."/>
            <person name="Storesund J.E."/>
            <person name="Kallscheuer N."/>
            <person name="Luecker S."/>
            <person name="Lage O.M."/>
            <person name="Pohl T."/>
            <person name="Merkel B.J."/>
            <person name="Hornburger P."/>
            <person name="Mueller R.-W."/>
            <person name="Bruemmer F."/>
            <person name="Labrenz M."/>
            <person name="Spormann A.M."/>
            <person name="Op den Camp H."/>
            <person name="Overmann J."/>
            <person name="Amann R."/>
            <person name="Jetten M.S.M."/>
            <person name="Mascher T."/>
            <person name="Medema M.H."/>
            <person name="Devos D.P."/>
            <person name="Kaster A.-K."/>
            <person name="Ovreas L."/>
            <person name="Rohde M."/>
            <person name="Galperin M.Y."/>
            <person name="Jogler C."/>
        </authorList>
    </citation>
    <scope>NUCLEOTIDE SEQUENCE [LARGE SCALE GENOMIC DNA]</scope>
    <source>
        <strain evidence="13 14">Mal48</strain>
    </source>
</reference>
<evidence type="ECO:0000256" key="2">
    <source>
        <dbReference type="ARBA" id="ARBA00022527"/>
    </source>
</evidence>
<evidence type="ECO:0000256" key="5">
    <source>
        <dbReference type="ARBA" id="ARBA00022737"/>
    </source>
</evidence>
<dbReference type="InterPro" id="IPR011047">
    <property type="entry name" value="Quinoprotein_ADH-like_sf"/>
</dbReference>
<evidence type="ECO:0000256" key="6">
    <source>
        <dbReference type="ARBA" id="ARBA00022741"/>
    </source>
</evidence>
<accession>A0A517QKJ0</accession>
<evidence type="ECO:0000313" key="13">
    <source>
        <dbReference type="EMBL" id="QDT32145.1"/>
    </source>
</evidence>
<evidence type="ECO:0000256" key="3">
    <source>
        <dbReference type="ARBA" id="ARBA00022574"/>
    </source>
</evidence>
<keyword evidence="2" id="KW-0723">Serine/threonine-protein kinase</keyword>
<dbReference type="SMART" id="SM00220">
    <property type="entry name" value="S_TKc"/>
    <property type="match status" value="1"/>
</dbReference>
<evidence type="ECO:0000313" key="14">
    <source>
        <dbReference type="Proteomes" id="UP000315724"/>
    </source>
</evidence>
<dbReference type="SUPFAM" id="SSF50998">
    <property type="entry name" value="Quinoprotein alcohol dehydrogenase-like"/>
    <property type="match status" value="1"/>
</dbReference>
<keyword evidence="11" id="KW-0472">Membrane</keyword>
<dbReference type="PANTHER" id="PTHR44019:SF8">
    <property type="entry name" value="POC1 CENTRIOLAR PROTEIN HOMOLOG"/>
    <property type="match status" value="1"/>
</dbReference>
<organism evidence="13 14">
    <name type="scientific">Thalassoglobus polymorphus</name>
    <dbReference type="NCBI Taxonomy" id="2527994"/>
    <lineage>
        <taxon>Bacteria</taxon>
        <taxon>Pseudomonadati</taxon>
        <taxon>Planctomycetota</taxon>
        <taxon>Planctomycetia</taxon>
        <taxon>Planctomycetales</taxon>
        <taxon>Planctomycetaceae</taxon>
        <taxon>Thalassoglobus</taxon>
    </lineage>
</organism>
<proteinExistence type="predicted"/>
<dbReference type="PANTHER" id="PTHR44019">
    <property type="entry name" value="WD REPEAT-CONTAINING PROTEIN 55"/>
    <property type="match status" value="1"/>
</dbReference>
<keyword evidence="4 13" id="KW-0808">Transferase</keyword>
<evidence type="ECO:0000256" key="9">
    <source>
        <dbReference type="PROSITE-ProRule" id="PRU00221"/>
    </source>
</evidence>
<dbReference type="KEGG" id="tpol:Mal48_13870"/>
<dbReference type="InterPro" id="IPR015943">
    <property type="entry name" value="WD40/YVTN_repeat-like_dom_sf"/>
</dbReference>
<dbReference type="InterPro" id="IPR017441">
    <property type="entry name" value="Protein_kinase_ATP_BS"/>
</dbReference>
<feature type="binding site" evidence="10">
    <location>
        <position position="97"/>
    </location>
    <ligand>
        <name>ATP</name>
        <dbReference type="ChEBI" id="CHEBI:30616"/>
    </ligand>
</feature>
<dbReference type="Pfam" id="PF00069">
    <property type="entry name" value="Pkinase"/>
    <property type="match status" value="1"/>
</dbReference>
<feature type="repeat" description="WD" evidence="9">
    <location>
        <begin position="490"/>
        <end position="515"/>
    </location>
</feature>
<dbReference type="PROSITE" id="PS50082">
    <property type="entry name" value="WD_REPEATS_2"/>
    <property type="match status" value="4"/>
</dbReference>
<dbReference type="FunFam" id="1.10.510.10:FF:000021">
    <property type="entry name" value="Serine/threonine protein kinase"/>
    <property type="match status" value="1"/>
</dbReference>
<dbReference type="InterPro" id="IPR000719">
    <property type="entry name" value="Prot_kinase_dom"/>
</dbReference>
<feature type="transmembrane region" description="Helical" evidence="11">
    <location>
        <begin position="350"/>
        <end position="374"/>
    </location>
</feature>
<keyword evidence="6 10" id="KW-0547">Nucleotide-binding</keyword>
<name>A0A517QKJ0_9PLAN</name>
<keyword evidence="5" id="KW-0677">Repeat</keyword>
<dbReference type="PROSITE" id="PS50294">
    <property type="entry name" value="WD_REPEATS_REGION"/>
    <property type="match status" value="4"/>
</dbReference>
<dbReference type="InterPro" id="IPR008271">
    <property type="entry name" value="Ser/Thr_kinase_AS"/>
</dbReference>
<dbReference type="Proteomes" id="UP000315724">
    <property type="component" value="Chromosome"/>
</dbReference>
<dbReference type="EC" id="2.7.11.1" evidence="1"/>
<keyword evidence="7 13" id="KW-0418">Kinase</keyword>
<evidence type="ECO:0000256" key="4">
    <source>
        <dbReference type="ARBA" id="ARBA00022679"/>
    </source>
</evidence>
<dbReference type="OrthoDB" id="500858at2"/>
<dbReference type="Gene3D" id="2.130.10.10">
    <property type="entry name" value="YVTN repeat-like/Quinoprotein amine dehydrogenase"/>
    <property type="match status" value="4"/>
</dbReference>
<gene>
    <name evidence="13" type="primary">pknB_8</name>
    <name evidence="13" type="ORF">Mal48_13870</name>
</gene>
<keyword evidence="8 10" id="KW-0067">ATP-binding</keyword>
<dbReference type="EMBL" id="CP036267">
    <property type="protein sequence ID" value="QDT32145.1"/>
    <property type="molecule type" value="Genomic_DNA"/>
</dbReference>
<dbReference type="SMART" id="SM00320">
    <property type="entry name" value="WD40"/>
    <property type="match status" value="12"/>
</dbReference>
<feature type="repeat" description="WD" evidence="9">
    <location>
        <begin position="944"/>
        <end position="985"/>
    </location>
</feature>
<sequence>MLVQCPSCKESVEVIVESGENDDTPNVIDTFSSIHCPRCGEVEFQIDVGETRVATNPGTMSQEKLAHFSLLKLVGRGGFGSVWLAEDDNLGRQVALKVPVSKDNDVGSLLHEAKTAAKLKHPNIVSIFEVGVEEGQVFIASEFIDGMTLRDLLSTGKTTTERTCEILIDIANALQHAHENGVVHRDIKPANIILNKEGQPFVTDFGLAKKISAEASISSEGQVLGTAKYMSPEQASGKTRETDHRSDIYAIGIILFEMLTLHQPFRGNVRAILHQKIYEDAPTPNSLDPSVPKDLETICLKCLERDPEKRYQSSSEVAEELTRFQKGEPIKARPVSSIEKTWRWCRRRPGVATLLASLFLSLSLGLAGVSYFWIQALRSAEIANGMFYRAQMNLATEHLRSGDIHALKQVVLPFMDGEGLESFRGFEWNYFNSKSNVFMQSVGISDPVSDVAISRQGDLFAACGTPKEFHIWSTDTGEVLRVCKIPAGKVTTLSFSPSSSLLATGSNDGWLRFWNPVEAETPTREVKHGPSVELIRFSPDGKQIATGGKTGAVRIWSIEDLEMVAQIPTGKPELVDFRFSPDGQQLAVGTNNEIITRWDIANRIKLGTLGPCPLLLHFTYSADGKQIAAGTYSGQVLWWDVETGEQVASTPIGDGAVGDLENSNDSNQLLVTKAVGDLIVLDPATQQETHRFQTHTLSFGTIDVSRNGKLIVTGSGDGSVNVIRLNRLNLPEVLWEDKHIRQLEVLPSGNEVAVIVGDERVEIRSLNRMESRKIPKFDDKRVTSVSAHPTKNLLAIATMGNEVVLWDTKKEQVESKIPSGTESSTEALFSPDGQMLAIANRTGDVQILNLSDLTTPQTQWASDYQKLSSISFHPDSSELAVTFENGQVELRNVLKGGAITQSFEVSGGPLDACYCLEGNSLAIGTNSGSVHLWNRAEPRKVSSIKAHRAKVNTVSSFPNGQRFVTGARDRQVKIWDAKTGQLITTLHGHERQVFASALSKDGKTLVSGGLSGDIRIWRSK</sequence>
<dbReference type="InterPro" id="IPR036322">
    <property type="entry name" value="WD40_repeat_dom_sf"/>
</dbReference>
<evidence type="ECO:0000256" key="7">
    <source>
        <dbReference type="ARBA" id="ARBA00022777"/>
    </source>
</evidence>
<dbReference type="GO" id="GO:0005524">
    <property type="term" value="F:ATP binding"/>
    <property type="evidence" value="ECO:0007669"/>
    <property type="project" value="UniProtKB-UniRule"/>
</dbReference>
<keyword evidence="3 9" id="KW-0853">WD repeat</keyword>